<keyword evidence="3 6" id="KW-0238">DNA-binding</keyword>
<reference evidence="6 7" key="1">
    <citation type="submission" date="2023-05" db="EMBL/GenBank/DDBJ databases">
        <title>Streptomyces fuscus sp. nov., a brown-black pigment producing actinomyces isolated from dry sand of Sea duck farm.</title>
        <authorList>
            <person name="Xie J."/>
            <person name="Shen N."/>
        </authorList>
    </citation>
    <scope>NUCLEOTIDE SEQUENCE [LARGE SCALE GENOMIC DNA]</scope>
    <source>
        <strain evidence="6 7">GXMU-J15</strain>
    </source>
</reference>
<dbReference type="PANTHER" id="PTHR30146:SF148">
    <property type="entry name" value="HTH-TYPE TRANSCRIPTIONAL REPRESSOR PURR-RELATED"/>
    <property type="match status" value="1"/>
</dbReference>
<dbReference type="Pfam" id="PF13377">
    <property type="entry name" value="Peripla_BP_3"/>
    <property type="match status" value="1"/>
</dbReference>
<evidence type="ECO:0000256" key="1">
    <source>
        <dbReference type="ARBA" id="ARBA00022491"/>
    </source>
</evidence>
<keyword evidence="1" id="KW-0678">Repressor</keyword>
<evidence type="ECO:0000313" key="6">
    <source>
        <dbReference type="EMBL" id="MDL2078231.1"/>
    </source>
</evidence>
<accession>A0ABT7J060</accession>
<dbReference type="RefSeq" id="WP_255310118.1">
    <property type="nucleotide sequence ID" value="NZ_JASJUS010000015.1"/>
</dbReference>
<dbReference type="InterPro" id="IPR028082">
    <property type="entry name" value="Peripla_BP_I"/>
</dbReference>
<dbReference type="PROSITE" id="PS50932">
    <property type="entry name" value="HTH_LACI_2"/>
    <property type="match status" value="1"/>
</dbReference>
<sequence length="342" mass="36967">MAGRRPRQTATMSDVARLAGVSVSTVSHVLNQTRPVAPDTARQVHDAVAACGYVPEQVTRQQQEGLGIIGLAMSAISNPYFADVVHGLDRRASKQGYSLLLAETHDDPDGELRAVSELLRRKVSAIVLAPSGDTERTLAYARRAGVPVTVLDRAVRQDTDQISVENVESTARLVDHLAENGHTRIAMISGRPGLATTEERVRGYRLGLSRRDLREREEYLVSGGSQADPAQRATTALLRLAEPPTAVVVGNNRMTIGAMRGLREAGVRVPDDIALVAFDDFEWSDLFQPRLTAIAQPTALIGEQAFELALSRIADPSVAPRRVLVQPTFQHRESCGCAAGAN</sequence>
<keyword evidence="7" id="KW-1185">Reference proteome</keyword>
<dbReference type="Gene3D" id="1.10.260.40">
    <property type="entry name" value="lambda repressor-like DNA-binding domains"/>
    <property type="match status" value="1"/>
</dbReference>
<dbReference type="SMART" id="SM00354">
    <property type="entry name" value="HTH_LACI"/>
    <property type="match status" value="1"/>
</dbReference>
<evidence type="ECO:0000256" key="3">
    <source>
        <dbReference type="ARBA" id="ARBA00023125"/>
    </source>
</evidence>
<evidence type="ECO:0000259" key="5">
    <source>
        <dbReference type="PROSITE" id="PS50932"/>
    </source>
</evidence>
<organism evidence="6 7">
    <name type="scientific">Streptomyces fuscus</name>
    <dbReference type="NCBI Taxonomy" id="3048495"/>
    <lineage>
        <taxon>Bacteria</taxon>
        <taxon>Bacillati</taxon>
        <taxon>Actinomycetota</taxon>
        <taxon>Actinomycetes</taxon>
        <taxon>Kitasatosporales</taxon>
        <taxon>Streptomycetaceae</taxon>
        <taxon>Streptomyces</taxon>
    </lineage>
</organism>
<evidence type="ECO:0000256" key="2">
    <source>
        <dbReference type="ARBA" id="ARBA00023015"/>
    </source>
</evidence>
<dbReference type="InterPro" id="IPR010982">
    <property type="entry name" value="Lambda_DNA-bd_dom_sf"/>
</dbReference>
<gene>
    <name evidence="6" type="ORF">QNN03_17490</name>
</gene>
<dbReference type="Gene3D" id="3.40.50.2300">
    <property type="match status" value="2"/>
</dbReference>
<dbReference type="Proteomes" id="UP001241926">
    <property type="component" value="Unassembled WGS sequence"/>
</dbReference>
<dbReference type="EMBL" id="JASJUS010000015">
    <property type="protein sequence ID" value="MDL2078231.1"/>
    <property type="molecule type" value="Genomic_DNA"/>
</dbReference>
<dbReference type="SUPFAM" id="SSF53822">
    <property type="entry name" value="Periplasmic binding protein-like I"/>
    <property type="match status" value="1"/>
</dbReference>
<dbReference type="CDD" id="cd06267">
    <property type="entry name" value="PBP1_LacI_sugar_binding-like"/>
    <property type="match status" value="1"/>
</dbReference>
<dbReference type="PANTHER" id="PTHR30146">
    <property type="entry name" value="LACI-RELATED TRANSCRIPTIONAL REPRESSOR"/>
    <property type="match status" value="1"/>
</dbReference>
<dbReference type="SUPFAM" id="SSF47413">
    <property type="entry name" value="lambda repressor-like DNA-binding domains"/>
    <property type="match status" value="1"/>
</dbReference>
<comment type="caution">
    <text evidence="6">The sequence shown here is derived from an EMBL/GenBank/DDBJ whole genome shotgun (WGS) entry which is preliminary data.</text>
</comment>
<evidence type="ECO:0000313" key="7">
    <source>
        <dbReference type="Proteomes" id="UP001241926"/>
    </source>
</evidence>
<dbReference type="GO" id="GO:0003677">
    <property type="term" value="F:DNA binding"/>
    <property type="evidence" value="ECO:0007669"/>
    <property type="project" value="UniProtKB-KW"/>
</dbReference>
<dbReference type="CDD" id="cd01392">
    <property type="entry name" value="HTH_LacI"/>
    <property type="match status" value="1"/>
</dbReference>
<dbReference type="PRINTS" id="PR00036">
    <property type="entry name" value="HTHLACI"/>
</dbReference>
<protein>
    <submittedName>
        <fullName evidence="6">LacI family DNA-binding transcriptional regulator</fullName>
    </submittedName>
</protein>
<keyword evidence="2" id="KW-0805">Transcription regulation</keyword>
<keyword evidence="4" id="KW-0804">Transcription</keyword>
<dbReference type="PROSITE" id="PS00356">
    <property type="entry name" value="HTH_LACI_1"/>
    <property type="match status" value="1"/>
</dbReference>
<feature type="domain" description="HTH lacI-type" evidence="5">
    <location>
        <begin position="10"/>
        <end position="64"/>
    </location>
</feature>
<evidence type="ECO:0000256" key="4">
    <source>
        <dbReference type="ARBA" id="ARBA00023163"/>
    </source>
</evidence>
<proteinExistence type="predicted"/>
<name>A0ABT7J060_9ACTN</name>
<dbReference type="InterPro" id="IPR000843">
    <property type="entry name" value="HTH_LacI"/>
</dbReference>
<dbReference type="Pfam" id="PF00356">
    <property type="entry name" value="LacI"/>
    <property type="match status" value="1"/>
</dbReference>
<dbReference type="InterPro" id="IPR046335">
    <property type="entry name" value="LacI/GalR-like_sensor"/>
</dbReference>